<protein>
    <submittedName>
        <fullName evidence="1">Uncharacterized protein</fullName>
    </submittedName>
</protein>
<reference evidence="1 2" key="1">
    <citation type="submission" date="2018-05" db="EMBL/GenBank/DDBJ databases">
        <title>Draft genome of Methanospirillum lacunae Ki8-1.</title>
        <authorList>
            <person name="Dueholm M.S."/>
            <person name="Nielsen P.H."/>
            <person name="Bakmann L.F."/>
            <person name="Otzen D.E."/>
        </authorList>
    </citation>
    <scope>NUCLEOTIDE SEQUENCE [LARGE SCALE GENOMIC DNA]</scope>
    <source>
        <strain evidence="1 2">Ki8-1</strain>
    </source>
</reference>
<dbReference type="GO" id="GO:0005524">
    <property type="term" value="F:ATP binding"/>
    <property type="evidence" value="ECO:0007669"/>
    <property type="project" value="InterPro"/>
</dbReference>
<comment type="caution">
    <text evidence="1">The sequence shown here is derived from an EMBL/GenBank/DDBJ whole genome shotgun (WGS) entry which is preliminary data.</text>
</comment>
<dbReference type="Proteomes" id="UP000245657">
    <property type="component" value="Unassembled WGS sequence"/>
</dbReference>
<sequence length="386" mass="43881">MTLTLILKNIGPYQQAEIPITPLTILTGPEHSDYLYLLRFIHTLYRLHESYGTNIPDLKRAPKVKQYPDKNVVDLVATTALREVYERNLVNRLESYLGVETSDLRRSKTRAAEIILKSKTAGAYLKTNESGELKFCESECPFPLELFAKGPKKLPRPGTSTTAFSSLISGAIGIWVITISEGNLPHSLYLPTNRGEITNVYDQELDPAQNAPIVNELLEEFDGCSFRNDHYDSETWKEDENNLIRTSSHLIIDPEGRYEIVVRTGDRDIPPNETSPDVSSLIPIFLSLKYRHIPGEVFIIEQPEEHLTPDQQIHLARLFVRMVKSGYRVIIGTQSAIIIDEIMRLRAEYLNDPTNADSISPDDVTLCIENKMEWGRGLFPVELKKW</sequence>
<keyword evidence="2" id="KW-1185">Reference proteome</keyword>
<dbReference type="GeneID" id="97549718"/>
<dbReference type="EMBL" id="QGMY01000002">
    <property type="protein sequence ID" value="PWR74336.1"/>
    <property type="molecule type" value="Genomic_DNA"/>
</dbReference>
<evidence type="ECO:0000313" key="2">
    <source>
        <dbReference type="Proteomes" id="UP000245657"/>
    </source>
</evidence>
<dbReference type="AlphaFoldDB" id="A0A2V2N9L8"/>
<gene>
    <name evidence="1" type="ORF">DK846_04090</name>
</gene>
<proteinExistence type="predicted"/>
<accession>A0A2V2N9L8</accession>
<evidence type="ECO:0000313" key="1">
    <source>
        <dbReference type="EMBL" id="PWR74336.1"/>
    </source>
</evidence>
<dbReference type="RefSeq" id="WP_109967615.1">
    <property type="nucleotide sequence ID" value="NZ_CP176093.1"/>
</dbReference>
<name>A0A2V2N9L8_9EURY</name>
<organism evidence="1 2">
    <name type="scientific">Methanospirillum lacunae</name>
    <dbReference type="NCBI Taxonomy" id="668570"/>
    <lineage>
        <taxon>Archaea</taxon>
        <taxon>Methanobacteriati</taxon>
        <taxon>Methanobacteriota</taxon>
        <taxon>Stenosarchaea group</taxon>
        <taxon>Methanomicrobia</taxon>
        <taxon>Methanomicrobiales</taxon>
        <taxon>Methanospirillaceae</taxon>
        <taxon>Methanospirillum</taxon>
    </lineage>
</organism>
<dbReference type="GO" id="GO:0016887">
    <property type="term" value="F:ATP hydrolysis activity"/>
    <property type="evidence" value="ECO:0007669"/>
    <property type="project" value="InterPro"/>
</dbReference>